<name>A0ABT2UU02_9BACL</name>
<dbReference type="PANTHER" id="PTHR32027">
    <property type="entry name" value="CYTOSINE DEAMINASE"/>
    <property type="match status" value="1"/>
</dbReference>
<feature type="domain" description="Amidohydrolase 3" evidence="1">
    <location>
        <begin position="110"/>
        <end position="405"/>
    </location>
</feature>
<dbReference type="Gene3D" id="3.20.20.140">
    <property type="entry name" value="Metal-dependent hydrolases"/>
    <property type="match status" value="1"/>
</dbReference>
<comment type="caution">
    <text evidence="2">The sequence shown here is derived from an EMBL/GenBank/DDBJ whole genome shotgun (WGS) entry which is preliminary data.</text>
</comment>
<dbReference type="InterPro" id="IPR013108">
    <property type="entry name" value="Amidohydro_3"/>
</dbReference>
<evidence type="ECO:0000313" key="2">
    <source>
        <dbReference type="EMBL" id="MCU6797571.1"/>
    </source>
</evidence>
<dbReference type="SUPFAM" id="SSF51556">
    <property type="entry name" value="Metallo-dependent hydrolases"/>
    <property type="match status" value="1"/>
</dbReference>
<evidence type="ECO:0000259" key="1">
    <source>
        <dbReference type="Pfam" id="PF07969"/>
    </source>
</evidence>
<protein>
    <submittedName>
        <fullName evidence="2">Amidohydrolase family protein</fullName>
    </submittedName>
</protein>
<dbReference type="InterPro" id="IPR052349">
    <property type="entry name" value="Metallo-hydrolase_Enzymes"/>
</dbReference>
<dbReference type="Gene3D" id="2.30.40.10">
    <property type="entry name" value="Urease, subunit C, domain 1"/>
    <property type="match status" value="1"/>
</dbReference>
<dbReference type="CDD" id="cd01293">
    <property type="entry name" value="Bact_CD"/>
    <property type="match status" value="1"/>
</dbReference>
<sequence>MSLLGSLHLINARLPLAEGSPAQLYELTAANGFWQSVNPQQEHGIIRDHGSIPLEDVQLACSTSASRTIDLGGKMLLPGLVEAHAHLDKAFTSGIVRNDSGTLGEAIRNYSAAIPQFTREALVARIHKAALRAAAGGATAIRSHVHFPFEHGREAAFRLVHAALEARELLSGIVDIQYVLFVPSRGHTPAMWEAVDEAMQAGMDAVGGAPHIADEPEAYLERLFAIARKYNKDVDLHADETDDPQVQTVSAIATATIRNDYQGKVVVGHLCSLSAIEESRAAAIIDNMALAQLKVITLPATNLYLQGRGDKGLVRRGVTRVKELMAAGIPVATASDNVQDPFHPYGSGDLLQIGLLTGYAVQMGSADDAHTLLRMLSTIPASLIGLKQYGIKPGLPARFVVFDAQSPIELFAELPMNRWIYRDTRWLYHSRQLSEWIQHTEEVGF</sequence>
<dbReference type="InterPro" id="IPR032466">
    <property type="entry name" value="Metal_Hydrolase"/>
</dbReference>
<proteinExistence type="predicted"/>
<gene>
    <name evidence="2" type="ORF">OB236_36145</name>
</gene>
<dbReference type="EMBL" id="JAOQIO010000121">
    <property type="protein sequence ID" value="MCU6797571.1"/>
    <property type="molecule type" value="Genomic_DNA"/>
</dbReference>
<dbReference type="PANTHER" id="PTHR32027:SF9">
    <property type="entry name" value="BLL3847 PROTEIN"/>
    <property type="match status" value="1"/>
</dbReference>
<dbReference type="Proteomes" id="UP001652445">
    <property type="component" value="Unassembled WGS sequence"/>
</dbReference>
<dbReference type="Pfam" id="PF07969">
    <property type="entry name" value="Amidohydro_3"/>
    <property type="match status" value="1"/>
</dbReference>
<reference evidence="2 3" key="1">
    <citation type="submission" date="2022-09" db="EMBL/GenBank/DDBJ databases">
        <authorList>
            <person name="Han X.L."/>
            <person name="Wang Q."/>
            <person name="Lu T."/>
        </authorList>
    </citation>
    <scope>NUCLEOTIDE SEQUENCE [LARGE SCALE GENOMIC DNA]</scope>
    <source>
        <strain evidence="2 3">WQ 127069</strain>
    </source>
</reference>
<accession>A0ABT2UU02</accession>
<dbReference type="SUPFAM" id="SSF51338">
    <property type="entry name" value="Composite domain of metallo-dependent hydrolases"/>
    <property type="match status" value="1"/>
</dbReference>
<dbReference type="InterPro" id="IPR011059">
    <property type="entry name" value="Metal-dep_hydrolase_composite"/>
</dbReference>
<evidence type="ECO:0000313" key="3">
    <source>
        <dbReference type="Proteomes" id="UP001652445"/>
    </source>
</evidence>
<keyword evidence="3" id="KW-1185">Reference proteome</keyword>
<organism evidence="2 3">
    <name type="scientific">Paenibacillus baimaensis</name>
    <dbReference type="NCBI Taxonomy" id="2982185"/>
    <lineage>
        <taxon>Bacteria</taxon>
        <taxon>Bacillati</taxon>
        <taxon>Bacillota</taxon>
        <taxon>Bacilli</taxon>
        <taxon>Bacillales</taxon>
        <taxon>Paenibacillaceae</taxon>
        <taxon>Paenibacillus</taxon>
    </lineage>
</organism>
<dbReference type="RefSeq" id="WP_262688334.1">
    <property type="nucleotide sequence ID" value="NZ_JAOQIO010000121.1"/>
</dbReference>